<evidence type="ECO:0000256" key="5">
    <source>
        <dbReference type="ARBA" id="ARBA00023136"/>
    </source>
</evidence>
<keyword evidence="5 6" id="KW-0472">Membrane</keyword>
<dbReference type="NCBIfam" id="TIGR02872">
    <property type="entry name" value="spore_ytvI"/>
    <property type="match status" value="1"/>
</dbReference>
<feature type="transmembrane region" description="Helical" evidence="6">
    <location>
        <begin position="221"/>
        <end position="240"/>
    </location>
</feature>
<dbReference type="EMBL" id="CP060634">
    <property type="protein sequence ID" value="QNM06100.1"/>
    <property type="molecule type" value="Genomic_DNA"/>
</dbReference>
<name>A0A7G9G5L8_9FIRM</name>
<keyword evidence="8" id="KW-1185">Reference proteome</keyword>
<feature type="transmembrane region" description="Helical" evidence="6">
    <location>
        <begin position="68"/>
        <end position="94"/>
    </location>
</feature>
<dbReference type="PANTHER" id="PTHR21716">
    <property type="entry name" value="TRANSMEMBRANE PROTEIN"/>
    <property type="match status" value="1"/>
</dbReference>
<evidence type="ECO:0000256" key="6">
    <source>
        <dbReference type="SAM" id="Phobius"/>
    </source>
</evidence>
<proteinExistence type="inferred from homology"/>
<dbReference type="AlphaFoldDB" id="A0A7G9G5L8"/>
<dbReference type="Proteomes" id="UP000515823">
    <property type="component" value="Chromosome"/>
</dbReference>
<feature type="transmembrane region" description="Helical" evidence="6">
    <location>
        <begin position="275"/>
        <end position="293"/>
    </location>
</feature>
<organism evidence="7 8">
    <name type="scientific">Qiania dongpingensis</name>
    <dbReference type="NCBI Taxonomy" id="2763669"/>
    <lineage>
        <taxon>Bacteria</taxon>
        <taxon>Bacillati</taxon>
        <taxon>Bacillota</taxon>
        <taxon>Clostridia</taxon>
        <taxon>Lachnospirales</taxon>
        <taxon>Lachnospiraceae</taxon>
        <taxon>Qiania</taxon>
    </lineage>
</organism>
<evidence type="ECO:0000256" key="2">
    <source>
        <dbReference type="ARBA" id="ARBA00009773"/>
    </source>
</evidence>
<keyword evidence="4 6" id="KW-1133">Transmembrane helix</keyword>
<protein>
    <submittedName>
        <fullName evidence="7">Sporulation integral membrane protein YtvI</fullName>
    </submittedName>
</protein>
<dbReference type="GO" id="GO:0016020">
    <property type="term" value="C:membrane"/>
    <property type="evidence" value="ECO:0007669"/>
    <property type="project" value="UniProtKB-SubCell"/>
</dbReference>
<reference evidence="7 8" key="1">
    <citation type="submission" date="2020-08" db="EMBL/GenBank/DDBJ databases">
        <authorList>
            <person name="Liu C."/>
            <person name="Sun Q."/>
        </authorList>
    </citation>
    <scope>NUCLEOTIDE SEQUENCE [LARGE SCALE GENOMIC DNA]</scope>
    <source>
        <strain evidence="7 8">NSJ-38</strain>
    </source>
</reference>
<feature type="transmembrane region" description="Helical" evidence="6">
    <location>
        <begin position="35"/>
        <end position="56"/>
    </location>
</feature>
<sequence length="355" mass="39880">MNGKLEKRKAFIINFLYFIIVVGVLYFILKKLFPIFLPFVIGLLVAVILNPVIRFLSKKIRLDRKYFAPVAVVLFYVLLGVLIYFFGARIFAFIQEMAKKLPAYYETHIEPQLSMLMDKIAGSFPGNQDRVMAVADSLENTMQEVVLKASGSIISLGASYVVAFPGLLIQLLFAVISSFFFTADLENVKNFVLRQMPDKKRDMIVDVAKNAKVMVGKILKVYLFLMCVTFVELYVGFLILRVDMPLLYAFLIAIVDILPVLGTGTVLIPWGLVSCVLGNMGFGVGILILYLFITMVRQILEPKIIGQQVGLHPIVTLICIFAGAKVMGIWGIFLFPITATVLKKMNDEGTIHLWR</sequence>
<dbReference type="KEGG" id="qdo:H9Q78_02755"/>
<dbReference type="InterPro" id="IPR014227">
    <property type="entry name" value="YtvI-like"/>
</dbReference>
<feature type="transmembrane region" description="Helical" evidence="6">
    <location>
        <begin position="313"/>
        <end position="335"/>
    </location>
</feature>
<evidence type="ECO:0000256" key="4">
    <source>
        <dbReference type="ARBA" id="ARBA00022989"/>
    </source>
</evidence>
<keyword evidence="3 6" id="KW-0812">Transmembrane</keyword>
<comment type="subcellular location">
    <subcellularLocation>
        <location evidence="1">Membrane</location>
        <topology evidence="1">Multi-pass membrane protein</topology>
    </subcellularLocation>
</comment>
<feature type="transmembrane region" description="Helical" evidence="6">
    <location>
        <begin position="12"/>
        <end position="29"/>
    </location>
</feature>
<evidence type="ECO:0000256" key="1">
    <source>
        <dbReference type="ARBA" id="ARBA00004141"/>
    </source>
</evidence>
<feature type="transmembrane region" description="Helical" evidence="6">
    <location>
        <begin position="160"/>
        <end position="181"/>
    </location>
</feature>
<dbReference type="Pfam" id="PF01594">
    <property type="entry name" value="AI-2E_transport"/>
    <property type="match status" value="1"/>
</dbReference>
<evidence type="ECO:0000256" key="3">
    <source>
        <dbReference type="ARBA" id="ARBA00022692"/>
    </source>
</evidence>
<gene>
    <name evidence="7" type="primary">ytvI</name>
    <name evidence="7" type="ORF">H9Q78_02755</name>
</gene>
<accession>A0A7G9G5L8</accession>
<feature type="transmembrane region" description="Helical" evidence="6">
    <location>
        <begin position="246"/>
        <end position="268"/>
    </location>
</feature>
<dbReference type="PANTHER" id="PTHR21716:SF68">
    <property type="entry name" value="TRANSPORT PROTEIN YTVI-RELATED"/>
    <property type="match status" value="1"/>
</dbReference>
<dbReference type="GO" id="GO:0055085">
    <property type="term" value="P:transmembrane transport"/>
    <property type="evidence" value="ECO:0007669"/>
    <property type="project" value="TreeGrafter"/>
</dbReference>
<dbReference type="RefSeq" id="WP_249303477.1">
    <property type="nucleotide sequence ID" value="NZ_CP060634.1"/>
</dbReference>
<dbReference type="InterPro" id="IPR002549">
    <property type="entry name" value="AI-2E-like"/>
</dbReference>
<evidence type="ECO:0000313" key="7">
    <source>
        <dbReference type="EMBL" id="QNM06100.1"/>
    </source>
</evidence>
<evidence type="ECO:0000313" key="8">
    <source>
        <dbReference type="Proteomes" id="UP000515823"/>
    </source>
</evidence>
<comment type="similarity">
    <text evidence="2">Belongs to the autoinducer-2 exporter (AI-2E) (TC 2.A.86) family.</text>
</comment>